<keyword evidence="2" id="KW-1185">Reference proteome</keyword>
<comment type="caution">
    <text evidence="1">The sequence shown here is derived from an EMBL/GenBank/DDBJ whole genome shotgun (WGS) entry which is preliminary data.</text>
</comment>
<dbReference type="EMBL" id="NIRI02000042">
    <property type="protein sequence ID" value="KAG5451542.1"/>
    <property type="molecule type" value="Genomic_DNA"/>
</dbReference>
<gene>
    <name evidence="1" type="ORF">CSKR_108448</name>
</gene>
<dbReference type="Proteomes" id="UP000286415">
    <property type="component" value="Unassembled WGS sequence"/>
</dbReference>
<evidence type="ECO:0000313" key="2">
    <source>
        <dbReference type="Proteomes" id="UP000286415"/>
    </source>
</evidence>
<dbReference type="AlphaFoldDB" id="A0A419PV23"/>
<accession>A0A419PV23</accession>
<reference evidence="1 2" key="1">
    <citation type="journal article" date="2018" name="Biotechnol. Adv.">
        <title>Improved genomic resources and new bioinformatic workflow for the carcinogenic parasite Clonorchis sinensis: Biotechnological implications.</title>
        <authorList>
            <person name="Wang D."/>
            <person name="Korhonen P.K."/>
            <person name="Gasser R.B."/>
            <person name="Young N.D."/>
        </authorList>
    </citation>
    <scope>NUCLEOTIDE SEQUENCE [LARGE SCALE GENOMIC DNA]</scope>
    <source>
        <strain evidence="1">Cs-k2</strain>
    </source>
</reference>
<evidence type="ECO:0000313" key="1">
    <source>
        <dbReference type="EMBL" id="KAG5451542.1"/>
    </source>
</evidence>
<proteinExistence type="predicted"/>
<name>A0A419PV23_CLOSI</name>
<dbReference type="InParanoid" id="A0A419PV23"/>
<protein>
    <submittedName>
        <fullName evidence="1">Uncharacterized protein</fullName>
    </submittedName>
</protein>
<sequence length="159" mass="17840">MVSLNCANSFDARFFLQLPSDGDGRYGPASGPIYSTPMMFPRLVTNARKSVSKFSEQINGHLVNYQHSGNLFGQGSATLPRRCIFLYVLELEKAQWFECELTDREVCGPNPTSASRILLPRFRQTVNFSAVWLASNGMTVWHRKGILAKLSSDSRFQGK</sequence>
<reference evidence="1 2" key="2">
    <citation type="journal article" date="2021" name="Genomics">
        <title>High-quality reference genome for Clonorchis sinensis.</title>
        <authorList>
            <person name="Young N.D."/>
            <person name="Stroehlein A.J."/>
            <person name="Kinkar L."/>
            <person name="Wang T."/>
            <person name="Sohn W.M."/>
            <person name="Chang B.C.H."/>
            <person name="Kaur P."/>
            <person name="Weisz D."/>
            <person name="Dudchenko O."/>
            <person name="Aiden E.L."/>
            <person name="Korhonen P.K."/>
            <person name="Gasser R.B."/>
        </authorList>
    </citation>
    <scope>NUCLEOTIDE SEQUENCE [LARGE SCALE GENOMIC DNA]</scope>
    <source>
        <strain evidence="1">Cs-k2</strain>
    </source>
</reference>
<organism evidence="1 2">
    <name type="scientific">Clonorchis sinensis</name>
    <name type="common">Chinese liver fluke</name>
    <dbReference type="NCBI Taxonomy" id="79923"/>
    <lineage>
        <taxon>Eukaryota</taxon>
        <taxon>Metazoa</taxon>
        <taxon>Spiralia</taxon>
        <taxon>Lophotrochozoa</taxon>
        <taxon>Platyhelminthes</taxon>
        <taxon>Trematoda</taxon>
        <taxon>Digenea</taxon>
        <taxon>Opisthorchiida</taxon>
        <taxon>Opisthorchiata</taxon>
        <taxon>Opisthorchiidae</taxon>
        <taxon>Clonorchis</taxon>
    </lineage>
</organism>